<dbReference type="GO" id="GO:0006689">
    <property type="term" value="P:ganglioside catabolic process"/>
    <property type="evidence" value="ECO:0007669"/>
    <property type="project" value="TreeGrafter"/>
</dbReference>
<dbReference type="PANTHER" id="PTHR10628:SF30">
    <property type="entry name" value="EXO-ALPHA-SIALIDASE"/>
    <property type="match status" value="1"/>
</dbReference>
<dbReference type="CDD" id="cd15482">
    <property type="entry name" value="Sialidase_non-viral"/>
    <property type="match status" value="1"/>
</dbReference>
<reference evidence="5 6" key="1">
    <citation type="submission" date="2020-10" db="EMBL/GenBank/DDBJ databases">
        <title>Wide distribution of Phycisphaera-like planctomycetes from WD2101 soil group in peatlands and genome analysis of the first cultivated representative.</title>
        <authorList>
            <person name="Dedysh S.N."/>
            <person name="Beletsky A.V."/>
            <person name="Ivanova A."/>
            <person name="Kulichevskaya I.S."/>
            <person name="Suzina N.E."/>
            <person name="Philippov D.A."/>
            <person name="Rakitin A.L."/>
            <person name="Mardanov A.V."/>
            <person name="Ravin N.V."/>
        </authorList>
    </citation>
    <scope>NUCLEOTIDE SEQUENCE [LARGE SCALE GENOMIC DNA]</scope>
    <source>
        <strain evidence="5 6">M1803</strain>
    </source>
</reference>
<proteinExistence type="inferred from homology"/>
<organism evidence="5 6">
    <name type="scientific">Humisphaera borealis</name>
    <dbReference type="NCBI Taxonomy" id="2807512"/>
    <lineage>
        <taxon>Bacteria</taxon>
        <taxon>Pseudomonadati</taxon>
        <taxon>Planctomycetota</taxon>
        <taxon>Phycisphaerae</taxon>
        <taxon>Tepidisphaerales</taxon>
        <taxon>Tepidisphaeraceae</taxon>
        <taxon>Humisphaera</taxon>
    </lineage>
</organism>
<evidence type="ECO:0000259" key="4">
    <source>
        <dbReference type="Pfam" id="PF13088"/>
    </source>
</evidence>
<dbReference type="Proteomes" id="UP000593765">
    <property type="component" value="Chromosome"/>
</dbReference>
<dbReference type="KEGG" id="hbs:IPV69_21915"/>
<protein>
    <recommendedName>
        <fullName evidence="3">exo-alpha-sialidase</fullName>
        <ecNumber evidence="3">3.2.1.18</ecNumber>
    </recommendedName>
</protein>
<evidence type="ECO:0000313" key="5">
    <source>
        <dbReference type="EMBL" id="QOV88855.1"/>
    </source>
</evidence>
<dbReference type="RefSeq" id="WP_206291863.1">
    <property type="nucleotide sequence ID" value="NZ_CP063458.1"/>
</dbReference>
<dbReference type="InterPro" id="IPR036278">
    <property type="entry name" value="Sialidase_sf"/>
</dbReference>
<dbReference type="EC" id="3.2.1.18" evidence="3"/>
<dbReference type="Pfam" id="PF13088">
    <property type="entry name" value="BNR_2"/>
    <property type="match status" value="1"/>
</dbReference>
<dbReference type="GO" id="GO:0016020">
    <property type="term" value="C:membrane"/>
    <property type="evidence" value="ECO:0007669"/>
    <property type="project" value="TreeGrafter"/>
</dbReference>
<gene>
    <name evidence="5" type="ORF">IPV69_21915</name>
</gene>
<dbReference type="GO" id="GO:0004308">
    <property type="term" value="F:exo-alpha-sialidase activity"/>
    <property type="evidence" value="ECO:0007669"/>
    <property type="project" value="UniProtKB-EC"/>
</dbReference>
<comment type="catalytic activity">
    <reaction evidence="1">
        <text>Hydrolysis of alpha-(2-&gt;3)-, alpha-(2-&gt;6)-, alpha-(2-&gt;8)- glycosidic linkages of terminal sialic acid residues in oligosaccharides, glycoproteins, glycolipids, colominic acid and synthetic substrates.</text>
        <dbReference type="EC" id="3.2.1.18"/>
    </reaction>
</comment>
<dbReference type="EMBL" id="CP063458">
    <property type="protein sequence ID" value="QOV88855.1"/>
    <property type="molecule type" value="Genomic_DNA"/>
</dbReference>
<evidence type="ECO:0000256" key="2">
    <source>
        <dbReference type="ARBA" id="ARBA00009348"/>
    </source>
</evidence>
<dbReference type="GO" id="GO:0009313">
    <property type="term" value="P:oligosaccharide catabolic process"/>
    <property type="evidence" value="ECO:0007669"/>
    <property type="project" value="TreeGrafter"/>
</dbReference>
<evidence type="ECO:0000313" key="6">
    <source>
        <dbReference type="Proteomes" id="UP000593765"/>
    </source>
</evidence>
<accession>A0A7M2WTK3</accession>
<dbReference type="GO" id="GO:0005737">
    <property type="term" value="C:cytoplasm"/>
    <property type="evidence" value="ECO:0007669"/>
    <property type="project" value="TreeGrafter"/>
</dbReference>
<dbReference type="InterPro" id="IPR011040">
    <property type="entry name" value="Sialidase"/>
</dbReference>
<dbReference type="InterPro" id="IPR026856">
    <property type="entry name" value="Sialidase_fam"/>
</dbReference>
<dbReference type="SUPFAM" id="SSF50939">
    <property type="entry name" value="Sialidases"/>
    <property type="match status" value="1"/>
</dbReference>
<evidence type="ECO:0000256" key="1">
    <source>
        <dbReference type="ARBA" id="ARBA00000427"/>
    </source>
</evidence>
<dbReference type="Gene3D" id="2.120.10.10">
    <property type="match status" value="1"/>
</dbReference>
<dbReference type="AlphaFoldDB" id="A0A7M2WTK3"/>
<name>A0A7M2WTK3_9BACT</name>
<comment type="similarity">
    <text evidence="2">Belongs to the glycosyl hydrolase 33 family.</text>
</comment>
<evidence type="ECO:0000256" key="3">
    <source>
        <dbReference type="ARBA" id="ARBA00012733"/>
    </source>
</evidence>
<keyword evidence="6" id="KW-1185">Reference proteome</keyword>
<dbReference type="PANTHER" id="PTHR10628">
    <property type="entry name" value="SIALIDASE"/>
    <property type="match status" value="1"/>
</dbReference>
<feature type="domain" description="Sialidase" evidence="4">
    <location>
        <begin position="43"/>
        <end position="339"/>
    </location>
</feature>
<sequence length="368" mass="39485">MIYLALLTALLQTSSPEPVAVFTGGIDGYPAYRIPSVIVTKKGTLCAFAEGRANLSDHAENDIVLKRSTDGGKTWGALQVIAEDGANCLNNPCAVVLPDGGILVVYQWFPKGLDEHKSRDGVAGDTTSHSYLVRSDDDGLTWSKPADITVQVKRPVGVTSHCSGPGIGIVLTNGPHKGRIMLPFNQGPFGKWEVYAAWSDDQGKSWAFGDVAPGGATHRPNEVQFVELSDGRIMLNARGMAGDKYRKVAVSGDGGKTWSAIADDRALPEPRCMGSVLRAASPVAGEKDWILYSGPDSQQRRAIGTVRASLDDGQTWTRRKVVVPGGFGYSCLVPLREGGIGLIYEGDGYKTIRFTMFTLADLNQDRGK</sequence>